<protein>
    <recommendedName>
        <fullName evidence="3">YbbR-like domain-containing protein</fullName>
    </recommendedName>
</protein>
<evidence type="ECO:0000313" key="1">
    <source>
        <dbReference type="EMBL" id="QKG85539.1"/>
    </source>
</evidence>
<sequence>MDKWLQNNNVIKLIALALAIMLWLLVSDTSLPIPRDRQGSTTIKNVTLEPRYNEERFSVVEMPDRVDLSLRGDEFSLNRISPERYKAYVDLKKLEAGRHQNVPVKVSGLPGGLEVEIRPSKVNVVIEEKQQKEMPVEVDVIGKPDPDYKVGEPMVKPGRVLVRGPESLLEQVNTVKAFVNTQGAKSTIHQSVSLQAYGETGVISEAEVKPEVVDVTVPVASPNAVVPLKVEIGAYPPEGYAIKDIAVNSEEVTVYGSKGYVEGLKYYPTPKLDLSKSKSDKTYQLPIKAIDEAVKVEPDHVEIKVDIVKGKTKKLKNVPIKVKGEKAELVSTDTVNITLYGAPSLLKKISRGDVEAIVDTSNLTAGTHQVPVQVSLPAYIQIQGEPKAEVRVTE</sequence>
<dbReference type="InterPro" id="IPR053154">
    <property type="entry name" value="c-di-AMP_regulator"/>
</dbReference>
<dbReference type="Proteomes" id="UP000503088">
    <property type="component" value="Chromosome"/>
</dbReference>
<reference evidence="1 2" key="1">
    <citation type="submission" date="2020-01" db="EMBL/GenBank/DDBJ databases">
        <authorList>
            <person name="Gulvik C.A."/>
            <person name="Batra D.G."/>
        </authorList>
    </citation>
    <scope>NUCLEOTIDE SEQUENCE [LARGE SCALE GENOMIC DNA]</scope>
    <source>
        <strain evidence="1 2">W9323</strain>
    </source>
</reference>
<dbReference type="Pfam" id="PF07949">
    <property type="entry name" value="YbbR"/>
    <property type="match status" value="4"/>
</dbReference>
<dbReference type="EMBL" id="CP048104">
    <property type="protein sequence ID" value="QKG85539.1"/>
    <property type="molecule type" value="Genomic_DNA"/>
</dbReference>
<organism evidence="1 2">
    <name type="scientific">Kroppenstedtia pulmonis</name>
    <dbReference type="NCBI Taxonomy" id="1380685"/>
    <lineage>
        <taxon>Bacteria</taxon>
        <taxon>Bacillati</taxon>
        <taxon>Bacillota</taxon>
        <taxon>Bacilli</taxon>
        <taxon>Bacillales</taxon>
        <taxon>Thermoactinomycetaceae</taxon>
        <taxon>Kroppenstedtia</taxon>
    </lineage>
</organism>
<dbReference type="RefSeq" id="WP_173224282.1">
    <property type="nucleotide sequence ID" value="NZ_CP048104.1"/>
</dbReference>
<name>A0A7D3XKE0_9BACL</name>
<dbReference type="Gene3D" id="2.170.120.30">
    <property type="match status" value="2"/>
</dbReference>
<gene>
    <name evidence="1" type="ORF">GXN76_14475</name>
</gene>
<keyword evidence="2" id="KW-1185">Reference proteome</keyword>
<dbReference type="PANTHER" id="PTHR37804:SF1">
    <property type="entry name" value="CDAA REGULATORY PROTEIN CDAR"/>
    <property type="match status" value="1"/>
</dbReference>
<evidence type="ECO:0000313" key="2">
    <source>
        <dbReference type="Proteomes" id="UP000503088"/>
    </source>
</evidence>
<dbReference type="InterPro" id="IPR012505">
    <property type="entry name" value="YbbR"/>
</dbReference>
<dbReference type="KEGG" id="kpul:GXN76_14475"/>
<dbReference type="PANTHER" id="PTHR37804">
    <property type="entry name" value="CDAA REGULATORY PROTEIN CDAR"/>
    <property type="match status" value="1"/>
</dbReference>
<dbReference type="AlphaFoldDB" id="A0A7D3XKE0"/>
<dbReference type="Gene3D" id="2.170.120.40">
    <property type="entry name" value="YbbR-like domain"/>
    <property type="match status" value="2"/>
</dbReference>
<proteinExistence type="predicted"/>
<evidence type="ECO:0008006" key="3">
    <source>
        <dbReference type="Google" id="ProtNLM"/>
    </source>
</evidence>
<accession>A0A7D3XKE0</accession>